<comment type="catalytic activity">
    <reaction evidence="1">
        <text>dTDP-4-dehydro-6-deoxy-alpha-D-glucose = dTDP-4-dehydro-beta-L-rhamnose</text>
        <dbReference type="Rhea" id="RHEA:16969"/>
        <dbReference type="ChEBI" id="CHEBI:57649"/>
        <dbReference type="ChEBI" id="CHEBI:62830"/>
        <dbReference type="EC" id="5.1.3.13"/>
    </reaction>
</comment>
<evidence type="ECO:0000256" key="3">
    <source>
        <dbReference type="ARBA" id="ARBA00012098"/>
    </source>
</evidence>
<name>A0A3A4R744_9BACT</name>
<dbReference type="Pfam" id="PF00908">
    <property type="entry name" value="dTDP_sugar_isom"/>
    <property type="match status" value="1"/>
</dbReference>
<evidence type="ECO:0000256" key="7">
    <source>
        <dbReference type="ARBA" id="ARBA00033311"/>
    </source>
</evidence>
<dbReference type="AlphaFoldDB" id="A0A3A4R744"/>
<feature type="site" description="Participates in a stacking interaction with the thymidine ring of dTDP-4-oxo-6-deoxyglucose" evidence="8">
    <location>
        <position position="129"/>
    </location>
</feature>
<evidence type="ECO:0000256" key="4">
    <source>
        <dbReference type="ARBA" id="ARBA00019595"/>
    </source>
</evidence>
<reference evidence="9 10" key="1">
    <citation type="journal article" date="2017" name="ISME J.">
        <title>Energy and carbon metabolisms in a deep terrestrial subsurface fluid microbial community.</title>
        <authorList>
            <person name="Momper L."/>
            <person name="Jungbluth S.P."/>
            <person name="Lee M.D."/>
            <person name="Amend J.P."/>
        </authorList>
    </citation>
    <scope>NUCLEOTIDE SEQUENCE [LARGE SCALE GENOMIC DNA]</scope>
    <source>
        <strain evidence="9">SURF_26</strain>
    </source>
</reference>
<comment type="caution">
    <text evidence="9">The sequence shown here is derived from an EMBL/GenBank/DDBJ whole genome shotgun (WGS) entry which is preliminary data.</text>
</comment>
<evidence type="ECO:0000256" key="6">
    <source>
        <dbReference type="ARBA" id="ARBA00031424"/>
    </source>
</evidence>
<gene>
    <name evidence="9" type="ORF">C4541_04260</name>
</gene>
<dbReference type="SUPFAM" id="SSF51182">
    <property type="entry name" value="RmlC-like cupins"/>
    <property type="match status" value="1"/>
</dbReference>
<comment type="function">
    <text evidence="2">Catalyzes the epimerization of the C3' and C5'positions of dTDP-6-deoxy-D-xylo-4-hexulose, forming dTDP-6-deoxy-L-lyxo-4-hexulose.</text>
</comment>
<dbReference type="InterPro" id="IPR014710">
    <property type="entry name" value="RmlC-like_jellyroll"/>
</dbReference>
<dbReference type="GO" id="GO:0000271">
    <property type="term" value="P:polysaccharide biosynthetic process"/>
    <property type="evidence" value="ECO:0007669"/>
    <property type="project" value="TreeGrafter"/>
</dbReference>
<proteinExistence type="predicted"/>
<evidence type="ECO:0000256" key="1">
    <source>
        <dbReference type="ARBA" id="ARBA00001298"/>
    </source>
</evidence>
<dbReference type="GO" id="GO:0008830">
    <property type="term" value="F:dTDP-4-dehydrorhamnose 3,5-epimerase activity"/>
    <property type="evidence" value="ECO:0007669"/>
    <property type="project" value="UniProtKB-EC"/>
</dbReference>
<dbReference type="InterPro" id="IPR000888">
    <property type="entry name" value="RmlC-like"/>
</dbReference>
<dbReference type="Gene3D" id="2.60.120.10">
    <property type="entry name" value="Jelly Rolls"/>
    <property type="match status" value="1"/>
</dbReference>
<protein>
    <recommendedName>
        <fullName evidence="4">dTDP-4-dehydrorhamnose 3,5-epimerase</fullName>
        <ecNumber evidence="3">5.1.3.13</ecNumber>
    </recommendedName>
    <alternativeName>
        <fullName evidence="6">Thymidine diphospho-4-keto-rhamnose 3,5-epimerase</fullName>
    </alternativeName>
    <alternativeName>
        <fullName evidence="5">dTDP-4-keto-6-deoxyglucose 3,5-epimerase</fullName>
    </alternativeName>
    <alternativeName>
        <fullName evidence="7">dTDP-6-deoxy-D-xylo-4-hexulose 3,5-epimerase</fullName>
    </alternativeName>
</protein>
<dbReference type="Proteomes" id="UP000266426">
    <property type="component" value="Unassembled WGS sequence"/>
</dbReference>
<evidence type="ECO:0000313" key="9">
    <source>
        <dbReference type="EMBL" id="RJP60266.1"/>
    </source>
</evidence>
<evidence type="ECO:0000256" key="2">
    <source>
        <dbReference type="ARBA" id="ARBA00001997"/>
    </source>
</evidence>
<dbReference type="PANTHER" id="PTHR21047:SF2">
    <property type="entry name" value="THYMIDINE DIPHOSPHO-4-KETO-RHAMNOSE 3,5-EPIMERASE"/>
    <property type="match status" value="1"/>
</dbReference>
<organism evidence="9 10">
    <name type="scientific">Candidatus Auribacter fodinae</name>
    <dbReference type="NCBI Taxonomy" id="2093366"/>
    <lineage>
        <taxon>Bacteria</taxon>
        <taxon>Pseudomonadati</taxon>
        <taxon>Candidatus Auribacterota</taxon>
        <taxon>Candidatus Auribacteria</taxon>
        <taxon>Candidatus Auribacterales</taxon>
        <taxon>Candidatus Auribacteraceae</taxon>
        <taxon>Candidatus Auribacter</taxon>
    </lineage>
</organism>
<sequence length="155" mass="18094">MAKQLIHGVQVKQLRPIPDERGRLMEILRRDDPIYEGFGQVYVTTTNPGVVKAWHFHKKQVDHFVCLKGMAKVVLYDSRDDSPTKGMINEFFMGDYNPILVKIPDFVYHGFKCISESECMILNCTTNTYNYEDPDEYRLDPHDNDIPYDWSLKEG</sequence>
<evidence type="ECO:0000256" key="5">
    <source>
        <dbReference type="ARBA" id="ARBA00029758"/>
    </source>
</evidence>
<dbReference type="PANTHER" id="PTHR21047">
    <property type="entry name" value="DTDP-6-DEOXY-D-GLUCOSE-3,5 EPIMERASE"/>
    <property type="match status" value="1"/>
</dbReference>
<evidence type="ECO:0000256" key="8">
    <source>
        <dbReference type="PIRSR" id="PIRSR600888-3"/>
    </source>
</evidence>
<evidence type="ECO:0000313" key="10">
    <source>
        <dbReference type="Proteomes" id="UP000266426"/>
    </source>
</evidence>
<dbReference type="InterPro" id="IPR011051">
    <property type="entry name" value="RmlC_Cupin_sf"/>
</dbReference>
<dbReference type="EMBL" id="QZJZ01000031">
    <property type="protein sequence ID" value="RJP60266.1"/>
    <property type="molecule type" value="Genomic_DNA"/>
</dbReference>
<dbReference type="GO" id="GO:0005829">
    <property type="term" value="C:cytosol"/>
    <property type="evidence" value="ECO:0007669"/>
    <property type="project" value="TreeGrafter"/>
</dbReference>
<dbReference type="EC" id="5.1.3.13" evidence="3"/>
<accession>A0A3A4R744</accession>